<dbReference type="AlphaFoldDB" id="A0A091CU51"/>
<gene>
    <name evidence="1" type="ORF">H920_17468</name>
</gene>
<name>A0A091CU51_FUKDA</name>
<reference evidence="1 2" key="1">
    <citation type="submission" date="2013-11" db="EMBL/GenBank/DDBJ databases">
        <title>The Damaraland mole rat (Fukomys damarensis) genome and evolution of African mole rats.</title>
        <authorList>
            <person name="Gladyshev V.N."/>
            <person name="Fang X."/>
        </authorList>
    </citation>
    <scope>NUCLEOTIDE SEQUENCE [LARGE SCALE GENOMIC DNA]</scope>
    <source>
        <tissue evidence="1">Liver</tissue>
    </source>
</reference>
<protein>
    <submittedName>
        <fullName evidence="1">Uncharacterized protein</fullName>
    </submittedName>
</protein>
<evidence type="ECO:0000313" key="2">
    <source>
        <dbReference type="Proteomes" id="UP000028990"/>
    </source>
</evidence>
<accession>A0A091CU51</accession>
<proteinExistence type="predicted"/>
<dbReference type="EMBL" id="KN124472">
    <property type="protein sequence ID" value="KFO21115.1"/>
    <property type="molecule type" value="Genomic_DNA"/>
</dbReference>
<sequence length="77" mass="9222">MDKGDQHVLSRAQRYHIFAVGCEKRRKGGDVSGAPVRLRRRRRQLNVLRRRLVEEKKLSDRKWLQLQENVTDVISRR</sequence>
<dbReference type="Proteomes" id="UP000028990">
    <property type="component" value="Unassembled WGS sequence"/>
</dbReference>
<evidence type="ECO:0000313" key="1">
    <source>
        <dbReference type="EMBL" id="KFO21115.1"/>
    </source>
</evidence>
<keyword evidence="2" id="KW-1185">Reference proteome</keyword>
<organism evidence="1 2">
    <name type="scientific">Fukomys damarensis</name>
    <name type="common">Damaraland mole rat</name>
    <name type="synonym">Cryptomys damarensis</name>
    <dbReference type="NCBI Taxonomy" id="885580"/>
    <lineage>
        <taxon>Eukaryota</taxon>
        <taxon>Metazoa</taxon>
        <taxon>Chordata</taxon>
        <taxon>Craniata</taxon>
        <taxon>Vertebrata</taxon>
        <taxon>Euteleostomi</taxon>
        <taxon>Mammalia</taxon>
        <taxon>Eutheria</taxon>
        <taxon>Euarchontoglires</taxon>
        <taxon>Glires</taxon>
        <taxon>Rodentia</taxon>
        <taxon>Hystricomorpha</taxon>
        <taxon>Bathyergidae</taxon>
        <taxon>Fukomys</taxon>
    </lineage>
</organism>